<dbReference type="KEGG" id="vg:15041166"/>
<accession>M4I0J3</accession>
<dbReference type="RefSeq" id="YP_007677597.1">
    <property type="nucleotide sequence ID" value="NC_020877.1"/>
</dbReference>
<proteinExistence type="predicted"/>
<evidence type="ECO:0000313" key="2">
    <source>
        <dbReference type="Proteomes" id="UP000011838"/>
    </source>
</evidence>
<dbReference type="Proteomes" id="UP000011838">
    <property type="component" value="Segment"/>
</dbReference>
<gene>
    <name evidence="1" type="ORF">Romulus_109</name>
</gene>
<organism evidence="1 2">
    <name type="scientific">Staphylococcus phage vB_SauM_Romulus</name>
    <dbReference type="NCBI Taxonomy" id="1235660"/>
    <lineage>
        <taxon>Viruses</taxon>
        <taxon>Duplodnaviria</taxon>
        <taxon>Heunggongvirae</taxon>
        <taxon>Uroviricota</taxon>
        <taxon>Caudoviricetes</taxon>
        <taxon>Herelleviridae</taxon>
        <taxon>Twortvirinae</taxon>
        <taxon>Silviavirus</taxon>
        <taxon>Silviavirus remus</taxon>
    </lineage>
</organism>
<evidence type="ECO:0000313" key="1">
    <source>
        <dbReference type="EMBL" id="AFV81161.1"/>
    </source>
</evidence>
<protein>
    <submittedName>
        <fullName evidence="1">Uncharacterized protein</fullName>
    </submittedName>
</protein>
<reference evidence="1 2" key="1">
    <citation type="journal article" date="2013" name="J. Virol.">
        <title>Romulus and Remus, Two Phage Isolates Representing a Distinct Clade within the Twortlikevirus Genus, Display Suitable Properties for Phage Therapy Applications.</title>
        <authorList>
            <person name="Vandersteegen K."/>
            <person name="Kropinski A.M."/>
            <person name="Nash J.H."/>
            <person name="Noben J.P."/>
            <person name="Hermans K."/>
            <person name="Lavigne R."/>
        </authorList>
    </citation>
    <scope>NUCLEOTIDE SEQUENCE [LARGE SCALE GENOMIC DNA]</scope>
</reference>
<dbReference type="EMBL" id="JX846613">
    <property type="protein sequence ID" value="AFV81161.1"/>
    <property type="molecule type" value="Genomic_DNA"/>
</dbReference>
<sequence>MKTITQEELNKILVEHKLA</sequence>
<name>M4I0J3_9CAUD</name>